<dbReference type="InterPro" id="IPR049874">
    <property type="entry name" value="ROK_cs"/>
</dbReference>
<dbReference type="GO" id="GO:0005737">
    <property type="term" value="C:cytoplasm"/>
    <property type="evidence" value="ECO:0007669"/>
    <property type="project" value="InterPro"/>
</dbReference>
<evidence type="ECO:0000256" key="3">
    <source>
        <dbReference type="ARBA" id="ARBA00014701"/>
    </source>
</evidence>
<dbReference type="AlphaFoldDB" id="A0A9D0Z3H2"/>
<gene>
    <name evidence="9" type="ORF">IAB74_07825</name>
</gene>
<dbReference type="Gene3D" id="3.30.420.40">
    <property type="match status" value="2"/>
</dbReference>
<reference evidence="9" key="1">
    <citation type="submission" date="2020-10" db="EMBL/GenBank/DDBJ databases">
        <authorList>
            <person name="Gilroy R."/>
        </authorList>
    </citation>
    <scope>NUCLEOTIDE SEQUENCE</scope>
    <source>
        <strain evidence="9">13361</strain>
    </source>
</reference>
<dbReference type="SUPFAM" id="SSF53067">
    <property type="entry name" value="Actin-like ATPase domain"/>
    <property type="match status" value="1"/>
</dbReference>
<keyword evidence="7" id="KW-0067">ATP-binding</keyword>
<dbReference type="InterPro" id="IPR000600">
    <property type="entry name" value="ROK"/>
</dbReference>
<dbReference type="NCBIfam" id="TIGR00744">
    <property type="entry name" value="ROK_glcA_fam"/>
    <property type="match status" value="1"/>
</dbReference>
<evidence type="ECO:0000256" key="5">
    <source>
        <dbReference type="ARBA" id="ARBA00022741"/>
    </source>
</evidence>
<dbReference type="EMBL" id="DVFK01000107">
    <property type="protein sequence ID" value="HIQ68397.1"/>
    <property type="molecule type" value="Genomic_DNA"/>
</dbReference>
<protein>
    <recommendedName>
        <fullName evidence="3">Glucokinase</fullName>
        <ecNumber evidence="2">2.7.1.2</ecNumber>
    </recommendedName>
    <alternativeName>
        <fullName evidence="8">Glucose kinase</fullName>
    </alternativeName>
</protein>
<dbReference type="PANTHER" id="PTHR18964:SF149">
    <property type="entry name" value="BIFUNCTIONAL UDP-N-ACETYLGLUCOSAMINE 2-EPIMERASE_N-ACETYLMANNOSAMINE KINASE"/>
    <property type="match status" value="1"/>
</dbReference>
<evidence type="ECO:0000313" key="9">
    <source>
        <dbReference type="EMBL" id="HIQ68397.1"/>
    </source>
</evidence>
<dbReference type="InterPro" id="IPR043129">
    <property type="entry name" value="ATPase_NBD"/>
</dbReference>
<evidence type="ECO:0000256" key="7">
    <source>
        <dbReference type="ARBA" id="ARBA00022840"/>
    </source>
</evidence>
<evidence type="ECO:0000256" key="2">
    <source>
        <dbReference type="ARBA" id="ARBA00012323"/>
    </source>
</evidence>
<evidence type="ECO:0000256" key="4">
    <source>
        <dbReference type="ARBA" id="ARBA00022679"/>
    </source>
</evidence>
<dbReference type="EC" id="2.7.1.2" evidence="2"/>
<dbReference type="Proteomes" id="UP000886796">
    <property type="component" value="Unassembled WGS sequence"/>
</dbReference>
<dbReference type="InterPro" id="IPR004654">
    <property type="entry name" value="ROK_glcA"/>
</dbReference>
<dbReference type="GO" id="GO:0006096">
    <property type="term" value="P:glycolytic process"/>
    <property type="evidence" value="ECO:0007669"/>
    <property type="project" value="InterPro"/>
</dbReference>
<keyword evidence="4 9" id="KW-0808">Transferase</keyword>
<evidence type="ECO:0000256" key="6">
    <source>
        <dbReference type="ARBA" id="ARBA00022777"/>
    </source>
</evidence>
<reference evidence="9" key="2">
    <citation type="journal article" date="2021" name="PeerJ">
        <title>Extensive microbial diversity within the chicken gut microbiome revealed by metagenomics and culture.</title>
        <authorList>
            <person name="Gilroy R."/>
            <person name="Ravi A."/>
            <person name="Getino M."/>
            <person name="Pursley I."/>
            <person name="Horton D.L."/>
            <person name="Alikhan N.F."/>
            <person name="Baker D."/>
            <person name="Gharbi K."/>
            <person name="Hall N."/>
            <person name="Watson M."/>
            <person name="Adriaenssens E.M."/>
            <person name="Foster-Nyarko E."/>
            <person name="Jarju S."/>
            <person name="Secka A."/>
            <person name="Antonio M."/>
            <person name="Oren A."/>
            <person name="Chaudhuri R.R."/>
            <person name="La Ragione R."/>
            <person name="Hildebrand F."/>
            <person name="Pallen M.J."/>
        </authorList>
    </citation>
    <scope>NUCLEOTIDE SEQUENCE</scope>
    <source>
        <strain evidence="9">13361</strain>
    </source>
</reference>
<sequence>MKKYVIGVDVGGTACKLGVFETTGELLTKWEIKTDTRDKGSHILEDVAKAVLGKIAEMGIPTQDVLGIGVGVPSPVTGDGIAVGAANLGWSKYPVAQVLNQLTGLPVKAGNDVNVATLGEQWMGSAVGRSSALMLTLGTGVGGGVVIDNRIVTGFSGAAGEIGHMKVKDNETIPCGCGKYGCLEQYASATGIVRLAKELLCRSDETSAMRQCENLTAKDVFDCAKAQDALALQVVDQFGQILGTALANIAAIINPEIFVIGGGVSKAGQIILDVVQKYFRENVFFGCADTQFTLASLGNDAGIYGAASMVLN</sequence>
<evidence type="ECO:0000313" key="10">
    <source>
        <dbReference type="Proteomes" id="UP000886796"/>
    </source>
</evidence>
<organism evidence="9 10">
    <name type="scientific">Candidatus Faecousia excrementigallinarum</name>
    <dbReference type="NCBI Taxonomy" id="2840806"/>
    <lineage>
        <taxon>Bacteria</taxon>
        <taxon>Bacillati</taxon>
        <taxon>Bacillota</taxon>
        <taxon>Clostridia</taxon>
        <taxon>Eubacteriales</taxon>
        <taxon>Oscillospiraceae</taxon>
        <taxon>Faecousia</taxon>
    </lineage>
</organism>
<keyword evidence="5" id="KW-0547">Nucleotide-binding</keyword>
<comment type="similarity">
    <text evidence="1">Belongs to the ROK (NagC/XylR) family.</text>
</comment>
<dbReference type="Pfam" id="PF00480">
    <property type="entry name" value="ROK"/>
    <property type="match status" value="1"/>
</dbReference>
<dbReference type="PANTHER" id="PTHR18964">
    <property type="entry name" value="ROK (REPRESSOR, ORF, KINASE) FAMILY"/>
    <property type="match status" value="1"/>
</dbReference>
<keyword evidence="6" id="KW-0418">Kinase</keyword>
<accession>A0A9D0Z3H2</accession>
<proteinExistence type="inferred from homology"/>
<dbReference type="GO" id="GO:0004340">
    <property type="term" value="F:glucokinase activity"/>
    <property type="evidence" value="ECO:0007669"/>
    <property type="project" value="UniProtKB-EC"/>
</dbReference>
<dbReference type="GO" id="GO:0005524">
    <property type="term" value="F:ATP binding"/>
    <property type="evidence" value="ECO:0007669"/>
    <property type="project" value="UniProtKB-KW"/>
</dbReference>
<dbReference type="PROSITE" id="PS01125">
    <property type="entry name" value="ROK"/>
    <property type="match status" value="1"/>
</dbReference>
<comment type="caution">
    <text evidence="9">The sequence shown here is derived from an EMBL/GenBank/DDBJ whole genome shotgun (WGS) entry which is preliminary data.</text>
</comment>
<evidence type="ECO:0000256" key="8">
    <source>
        <dbReference type="ARBA" id="ARBA00032386"/>
    </source>
</evidence>
<evidence type="ECO:0000256" key="1">
    <source>
        <dbReference type="ARBA" id="ARBA00006479"/>
    </source>
</evidence>
<name>A0A9D0Z3H2_9FIRM</name>